<dbReference type="Pfam" id="PF07690">
    <property type="entry name" value="MFS_1"/>
    <property type="match status" value="1"/>
</dbReference>
<evidence type="ECO:0000313" key="9">
    <source>
        <dbReference type="Proteomes" id="UP000242972"/>
    </source>
</evidence>
<evidence type="ECO:0000256" key="5">
    <source>
        <dbReference type="ARBA" id="ARBA00023136"/>
    </source>
</evidence>
<evidence type="ECO:0000256" key="1">
    <source>
        <dbReference type="ARBA" id="ARBA00004651"/>
    </source>
</evidence>
<dbReference type="PANTHER" id="PTHR43129:SF1">
    <property type="entry name" value="FOSMIDOMYCIN RESISTANCE PROTEIN"/>
    <property type="match status" value="1"/>
</dbReference>
<dbReference type="InterPro" id="IPR011701">
    <property type="entry name" value="MFS"/>
</dbReference>
<evidence type="ECO:0000259" key="7">
    <source>
        <dbReference type="PROSITE" id="PS50850"/>
    </source>
</evidence>
<dbReference type="GO" id="GO:0005886">
    <property type="term" value="C:plasma membrane"/>
    <property type="evidence" value="ECO:0007669"/>
    <property type="project" value="UniProtKB-SubCell"/>
</dbReference>
<dbReference type="AlphaFoldDB" id="A0A2T2XD84"/>
<feature type="transmembrane region" description="Helical" evidence="6">
    <location>
        <begin position="139"/>
        <end position="163"/>
    </location>
</feature>
<proteinExistence type="predicted"/>
<feature type="transmembrane region" description="Helical" evidence="6">
    <location>
        <begin position="364"/>
        <end position="385"/>
    </location>
</feature>
<feature type="transmembrane region" description="Helical" evidence="6">
    <location>
        <begin position="335"/>
        <end position="358"/>
    </location>
</feature>
<feature type="transmembrane region" description="Helical" evidence="6">
    <location>
        <begin position="243"/>
        <end position="265"/>
    </location>
</feature>
<keyword evidence="3 6" id="KW-0812">Transmembrane</keyword>
<protein>
    <submittedName>
        <fullName evidence="8">MFS transporter</fullName>
    </submittedName>
</protein>
<dbReference type="GO" id="GO:0022857">
    <property type="term" value="F:transmembrane transporter activity"/>
    <property type="evidence" value="ECO:0007669"/>
    <property type="project" value="InterPro"/>
</dbReference>
<feature type="transmembrane region" description="Helical" evidence="6">
    <location>
        <begin position="104"/>
        <end position="127"/>
    </location>
</feature>
<organism evidence="8 9">
    <name type="scientific">Sulfobacillus benefaciens</name>
    <dbReference type="NCBI Taxonomy" id="453960"/>
    <lineage>
        <taxon>Bacteria</taxon>
        <taxon>Bacillati</taxon>
        <taxon>Bacillota</taxon>
        <taxon>Clostridia</taxon>
        <taxon>Eubacteriales</taxon>
        <taxon>Clostridiales Family XVII. Incertae Sedis</taxon>
        <taxon>Sulfobacillus</taxon>
    </lineage>
</organism>
<name>A0A2T2XD84_9FIRM</name>
<evidence type="ECO:0000256" key="6">
    <source>
        <dbReference type="SAM" id="Phobius"/>
    </source>
</evidence>
<feature type="transmembrane region" description="Helical" evidence="6">
    <location>
        <begin position="50"/>
        <end position="72"/>
    </location>
</feature>
<keyword evidence="5 6" id="KW-0472">Membrane</keyword>
<feature type="transmembrane region" description="Helical" evidence="6">
    <location>
        <begin position="277"/>
        <end position="294"/>
    </location>
</feature>
<feature type="domain" description="Major facilitator superfamily (MFS) profile" evidence="7">
    <location>
        <begin position="1"/>
        <end position="389"/>
    </location>
</feature>
<dbReference type="EMBL" id="PXYW01000040">
    <property type="protein sequence ID" value="PSR32473.1"/>
    <property type="molecule type" value="Genomic_DNA"/>
</dbReference>
<comment type="caution">
    <text evidence="8">The sequence shown here is derived from an EMBL/GenBank/DDBJ whole genome shotgun (WGS) entry which is preliminary data.</text>
</comment>
<evidence type="ECO:0000256" key="4">
    <source>
        <dbReference type="ARBA" id="ARBA00022989"/>
    </source>
</evidence>
<dbReference type="PANTHER" id="PTHR43129">
    <property type="entry name" value="FOSMIDOMYCIN RESISTANCE PROTEIN"/>
    <property type="match status" value="1"/>
</dbReference>
<accession>A0A2T2XD84</accession>
<keyword evidence="4 6" id="KW-1133">Transmembrane helix</keyword>
<dbReference type="InterPro" id="IPR036259">
    <property type="entry name" value="MFS_trans_sf"/>
</dbReference>
<evidence type="ECO:0000313" key="8">
    <source>
        <dbReference type="EMBL" id="PSR32473.1"/>
    </source>
</evidence>
<feature type="transmembrane region" description="Helical" evidence="6">
    <location>
        <begin position="169"/>
        <end position="193"/>
    </location>
</feature>
<dbReference type="Proteomes" id="UP000242972">
    <property type="component" value="Unassembled WGS sequence"/>
</dbReference>
<sequence>MKDSVPSRQSSWSEAAIWAVAHAVNDGYPTLYLALLPTLMIRWHFAESQAGLLAGLLAVTTQALQPIMGMWADSRGGPWFIVGGLLIGSVGNALGLAWAPSYTIFAAVLMLGGLGNAAFHPHMAALVSQSVLGHKGRRMSGWMVSGMIGHILAPLAVVAAWQWGGKAGVASLALPGIVAAGLLFSSARSIPTLPRRQRHKIRVEWGSVWQRGRAFFVLVALRNLGTASLLTLLPIVWHQRGGAFSQTGALLAVVYSLGMIGNVLGGSASDRFGPRPILIGSLLGASLAAVGGALGTGTGWSFWLTVAVWGFAVNGAGAVLLVYGQSLFPGRLGMASGLTMGVGNTVGAFGAWAVGIVAETQGTTVAILVAAGCLAIAVWPTLWVGASRSVESAGSGNT</sequence>
<dbReference type="CDD" id="cd17478">
    <property type="entry name" value="MFS_FsR"/>
    <property type="match status" value="1"/>
</dbReference>
<evidence type="ECO:0000256" key="3">
    <source>
        <dbReference type="ARBA" id="ARBA00022692"/>
    </source>
</evidence>
<gene>
    <name evidence="8" type="ORF">C7B46_14225</name>
</gene>
<reference evidence="8 9" key="1">
    <citation type="journal article" date="2014" name="BMC Genomics">
        <title>Comparison of environmental and isolate Sulfobacillus genomes reveals diverse carbon, sulfur, nitrogen, and hydrogen metabolisms.</title>
        <authorList>
            <person name="Justice N.B."/>
            <person name="Norman A."/>
            <person name="Brown C.T."/>
            <person name="Singh A."/>
            <person name="Thomas B.C."/>
            <person name="Banfield J.F."/>
        </authorList>
    </citation>
    <scope>NUCLEOTIDE SEQUENCE [LARGE SCALE GENOMIC DNA]</scope>
    <source>
        <strain evidence="8">AMDSBA4</strain>
    </source>
</reference>
<dbReference type="SUPFAM" id="SSF103473">
    <property type="entry name" value="MFS general substrate transporter"/>
    <property type="match status" value="1"/>
</dbReference>
<feature type="transmembrane region" description="Helical" evidence="6">
    <location>
        <begin position="214"/>
        <end position="237"/>
    </location>
</feature>
<keyword evidence="2" id="KW-0813">Transport</keyword>
<dbReference type="PROSITE" id="PS50850">
    <property type="entry name" value="MFS"/>
    <property type="match status" value="1"/>
</dbReference>
<dbReference type="Gene3D" id="1.20.1250.20">
    <property type="entry name" value="MFS general substrate transporter like domains"/>
    <property type="match status" value="2"/>
</dbReference>
<feature type="transmembrane region" description="Helical" evidence="6">
    <location>
        <begin position="300"/>
        <end position="323"/>
    </location>
</feature>
<dbReference type="InterPro" id="IPR020846">
    <property type="entry name" value="MFS_dom"/>
</dbReference>
<comment type="subcellular location">
    <subcellularLocation>
        <location evidence="1">Cell membrane</location>
        <topology evidence="1">Multi-pass membrane protein</topology>
    </subcellularLocation>
</comment>
<evidence type="ECO:0000256" key="2">
    <source>
        <dbReference type="ARBA" id="ARBA00022448"/>
    </source>
</evidence>